<organism evidence="1 2">
    <name type="scientific">Marasmius crinis-equi</name>
    <dbReference type="NCBI Taxonomy" id="585013"/>
    <lineage>
        <taxon>Eukaryota</taxon>
        <taxon>Fungi</taxon>
        <taxon>Dikarya</taxon>
        <taxon>Basidiomycota</taxon>
        <taxon>Agaricomycotina</taxon>
        <taxon>Agaricomycetes</taxon>
        <taxon>Agaricomycetidae</taxon>
        <taxon>Agaricales</taxon>
        <taxon>Marasmiineae</taxon>
        <taxon>Marasmiaceae</taxon>
        <taxon>Marasmius</taxon>
    </lineage>
</organism>
<reference evidence="1 2" key="1">
    <citation type="submission" date="2024-02" db="EMBL/GenBank/DDBJ databases">
        <title>A draft genome for the cacao thread blight pathogen Marasmius crinis-equi.</title>
        <authorList>
            <person name="Cohen S.P."/>
            <person name="Baruah I.K."/>
            <person name="Amoako-Attah I."/>
            <person name="Bukari Y."/>
            <person name="Meinhardt L.W."/>
            <person name="Bailey B.A."/>
        </authorList>
    </citation>
    <scope>NUCLEOTIDE SEQUENCE [LARGE SCALE GENOMIC DNA]</scope>
    <source>
        <strain evidence="1 2">GH-76</strain>
    </source>
</reference>
<dbReference type="Proteomes" id="UP001465976">
    <property type="component" value="Unassembled WGS sequence"/>
</dbReference>
<protein>
    <recommendedName>
        <fullName evidence="3">Reverse transcriptase</fullName>
    </recommendedName>
</protein>
<comment type="caution">
    <text evidence="1">The sequence shown here is derived from an EMBL/GenBank/DDBJ whole genome shotgun (WGS) entry which is preliminary data.</text>
</comment>
<keyword evidence="2" id="KW-1185">Reference proteome</keyword>
<feature type="non-terminal residue" evidence="1">
    <location>
        <position position="1"/>
    </location>
</feature>
<dbReference type="EMBL" id="JBAHYK010001844">
    <property type="protein sequence ID" value="KAL0566593.1"/>
    <property type="molecule type" value="Genomic_DNA"/>
</dbReference>
<evidence type="ECO:0000313" key="1">
    <source>
        <dbReference type="EMBL" id="KAL0566593.1"/>
    </source>
</evidence>
<evidence type="ECO:0008006" key="3">
    <source>
        <dbReference type="Google" id="ProtNLM"/>
    </source>
</evidence>
<proteinExistence type="predicted"/>
<gene>
    <name evidence="1" type="ORF">V5O48_015416</name>
</gene>
<accession>A0ABR3EUL4</accession>
<sequence length="53" mass="6392">KITENTLRYQHGWDALKNLISKDFIGYWKLDNSNVIFYSDLEFKAKKNVQRIE</sequence>
<name>A0ABR3EUL4_9AGAR</name>
<evidence type="ECO:0000313" key="2">
    <source>
        <dbReference type="Proteomes" id="UP001465976"/>
    </source>
</evidence>